<dbReference type="InterPro" id="IPR049251">
    <property type="entry name" value="DUF6884"/>
</dbReference>
<accession>A0ABW3STD5</accession>
<organism evidence="3 4">
    <name type="scientific">Pontibacter rugosus</name>
    <dbReference type="NCBI Taxonomy" id="1745966"/>
    <lineage>
        <taxon>Bacteria</taxon>
        <taxon>Pseudomonadati</taxon>
        <taxon>Bacteroidota</taxon>
        <taxon>Cytophagia</taxon>
        <taxon>Cytophagales</taxon>
        <taxon>Hymenobacteraceae</taxon>
        <taxon>Pontibacter</taxon>
    </lineage>
</organism>
<dbReference type="Pfam" id="PF21818">
    <property type="entry name" value="DUF6884"/>
    <property type="match status" value="1"/>
</dbReference>
<comment type="caution">
    <text evidence="3">The sequence shown here is derived from an EMBL/GenBank/DDBJ whole genome shotgun (WGS) entry which is preliminary data.</text>
</comment>
<feature type="domain" description="tRNA-guanine(15) transglycosylase-like" evidence="1">
    <location>
        <begin position="364"/>
        <end position="511"/>
    </location>
</feature>
<sequence length="591" mass="66293">MRIQILTSCTGKKAINSDKALTLSDFQKGTDIIRELEKEHKEMLMPAENLYTGQQHVRLMDGVQKALVGDQVNLHLHILSAGYGLIEGAREILPYEVTFATMKKKEIAEWASFLNIPQDVRQLLAKPYDLGLILLGDNYLEACQLDESVTLGGPTLLFCGTAVAKKLPKLENLKIITLSNPEAKRMSCGLVALKGELGARVLKNILVKGQGFITELQSASVPLGLLDEAKTNKKKLKNTNPVSNPVVDHVIVLEPEWEESGHKHKIKYFIPEWDDLVDPDYDFENDMHSGLVPHWSNEVYAHQMYSSPNYDGILISRVVVEQNKKRKELLDALGVHRSLRVPDRFPVMGDCGAFGYITKEKPPYSTEDVLDYYTRYGFNLGVSVDHLIVNGTKDSALERYQLTIQNAEDFLKEHRQQGLPWRPIGAVQGWDPKSYAEAAEQYVKMGYDYLALGGLVRTTTKDMMAIIQEVSKVVPKGVDLHLFGIARLNALREMYKYGVTSVDSASHLRKAWLGANDNYWTLDGNKYSAIRIPGEGSARYVKILKSGEVSEAELKKLAKSCLNALRDYDTGKIALEDVMVVLDPYSNYIIE</sequence>
<dbReference type="InterPro" id="IPR036511">
    <property type="entry name" value="TGT-like_sf"/>
</dbReference>
<reference evidence="4" key="1">
    <citation type="journal article" date="2019" name="Int. J. Syst. Evol. Microbiol.">
        <title>The Global Catalogue of Microorganisms (GCM) 10K type strain sequencing project: providing services to taxonomists for standard genome sequencing and annotation.</title>
        <authorList>
            <consortium name="The Broad Institute Genomics Platform"/>
            <consortium name="The Broad Institute Genome Sequencing Center for Infectious Disease"/>
            <person name="Wu L."/>
            <person name="Ma J."/>
        </authorList>
    </citation>
    <scope>NUCLEOTIDE SEQUENCE [LARGE SCALE GENOMIC DNA]</scope>
    <source>
        <strain evidence="4">JCM 31319</strain>
    </source>
</reference>
<dbReference type="NCBIfam" id="NF041059">
    <property type="entry name" value="DpdA"/>
    <property type="match status" value="1"/>
</dbReference>
<evidence type="ECO:0000313" key="4">
    <source>
        <dbReference type="Proteomes" id="UP001597094"/>
    </source>
</evidence>
<dbReference type="InterPro" id="IPR002616">
    <property type="entry name" value="tRNA_ribo_trans-like"/>
</dbReference>
<proteinExistence type="predicted"/>
<dbReference type="InterPro" id="IPR053537">
    <property type="entry name" value="DNA-guanine_TGase"/>
</dbReference>
<dbReference type="RefSeq" id="WP_377530285.1">
    <property type="nucleotide sequence ID" value="NZ_JBHTLD010000182.1"/>
</dbReference>
<name>A0ABW3STD5_9BACT</name>
<evidence type="ECO:0000259" key="2">
    <source>
        <dbReference type="Pfam" id="PF21818"/>
    </source>
</evidence>
<feature type="domain" description="DUF6884" evidence="2">
    <location>
        <begin position="40"/>
        <end position="144"/>
    </location>
</feature>
<dbReference type="Proteomes" id="UP001597094">
    <property type="component" value="Unassembled WGS sequence"/>
</dbReference>
<dbReference type="Gene3D" id="3.20.20.105">
    <property type="entry name" value="Queuine tRNA-ribosyltransferase-like"/>
    <property type="match status" value="1"/>
</dbReference>
<protein>
    <submittedName>
        <fullName evidence="3">tRNA-guanine transglycosylase DpdA</fullName>
    </submittedName>
</protein>
<gene>
    <name evidence="3" type="primary">dpdA</name>
    <name evidence="3" type="ORF">ACFQ2O_16635</name>
</gene>
<dbReference type="Pfam" id="PF01702">
    <property type="entry name" value="TGT"/>
    <property type="match status" value="1"/>
</dbReference>
<dbReference type="EMBL" id="JBHTLD010000182">
    <property type="protein sequence ID" value="MFD1187845.1"/>
    <property type="molecule type" value="Genomic_DNA"/>
</dbReference>
<keyword evidence="4" id="KW-1185">Reference proteome</keyword>
<evidence type="ECO:0000259" key="1">
    <source>
        <dbReference type="Pfam" id="PF01702"/>
    </source>
</evidence>
<evidence type="ECO:0000313" key="3">
    <source>
        <dbReference type="EMBL" id="MFD1187845.1"/>
    </source>
</evidence>
<dbReference type="SUPFAM" id="SSF51713">
    <property type="entry name" value="tRNA-guanine transglycosylase"/>
    <property type="match status" value="1"/>
</dbReference>
<feature type="non-terminal residue" evidence="3">
    <location>
        <position position="591"/>
    </location>
</feature>